<evidence type="ECO:0000313" key="1">
    <source>
        <dbReference type="EMBL" id="CAF4527596.1"/>
    </source>
</evidence>
<evidence type="ECO:0000313" key="4">
    <source>
        <dbReference type="Proteomes" id="UP000681967"/>
    </source>
</evidence>
<dbReference type="EMBL" id="CAJOBJ010089582">
    <property type="protein sequence ID" value="CAF4535915.1"/>
    <property type="molecule type" value="Genomic_DNA"/>
</dbReference>
<dbReference type="Proteomes" id="UP000681967">
    <property type="component" value="Unassembled WGS sequence"/>
</dbReference>
<dbReference type="EMBL" id="CAJOBH010086288">
    <property type="protein sequence ID" value="CAF4542410.1"/>
    <property type="molecule type" value="Genomic_DNA"/>
</dbReference>
<reference evidence="3" key="1">
    <citation type="submission" date="2021-02" db="EMBL/GenBank/DDBJ databases">
        <authorList>
            <person name="Nowell W R."/>
        </authorList>
    </citation>
    <scope>NUCLEOTIDE SEQUENCE</scope>
</reference>
<sequence>AENEDRASIELNIGRVYYNKCECLIAREYYDRAYDRMMSVNPPQTKESASVLNSIGIDLQRQQ</sequence>
<evidence type="ECO:0000313" key="2">
    <source>
        <dbReference type="EMBL" id="CAF4535915.1"/>
    </source>
</evidence>
<accession>A0A8S2YA63</accession>
<proteinExistence type="predicted"/>
<organism evidence="3 4">
    <name type="scientific">Rotaria magnacalcarata</name>
    <dbReference type="NCBI Taxonomy" id="392030"/>
    <lineage>
        <taxon>Eukaryota</taxon>
        <taxon>Metazoa</taxon>
        <taxon>Spiralia</taxon>
        <taxon>Gnathifera</taxon>
        <taxon>Rotifera</taxon>
        <taxon>Eurotatoria</taxon>
        <taxon>Bdelloidea</taxon>
        <taxon>Philodinida</taxon>
        <taxon>Philodinidae</taxon>
        <taxon>Rotaria</taxon>
    </lineage>
</organism>
<name>A0A8S2YA63_9BILA</name>
<evidence type="ECO:0008006" key="5">
    <source>
        <dbReference type="Google" id="ProtNLM"/>
    </source>
</evidence>
<dbReference type="Proteomes" id="UP000676336">
    <property type="component" value="Unassembled WGS sequence"/>
</dbReference>
<protein>
    <recommendedName>
        <fullName evidence="5">Tetratricopeptide repeat protein</fullName>
    </recommendedName>
</protein>
<evidence type="ECO:0000313" key="3">
    <source>
        <dbReference type="EMBL" id="CAF4542410.1"/>
    </source>
</evidence>
<feature type="non-terminal residue" evidence="3">
    <location>
        <position position="1"/>
    </location>
</feature>
<dbReference type="EMBL" id="CAJOBI010087811">
    <property type="protein sequence ID" value="CAF4527596.1"/>
    <property type="molecule type" value="Genomic_DNA"/>
</dbReference>
<dbReference type="AlphaFoldDB" id="A0A8S2YA63"/>
<dbReference type="Proteomes" id="UP000681720">
    <property type="component" value="Unassembled WGS sequence"/>
</dbReference>
<gene>
    <name evidence="3" type="ORF">BYL167_LOCUS37759</name>
    <name evidence="2" type="ORF">GIL414_LOCUS36214</name>
    <name evidence="1" type="ORF">SMN809_LOCUS36086</name>
</gene>
<comment type="caution">
    <text evidence="3">The sequence shown here is derived from an EMBL/GenBank/DDBJ whole genome shotgun (WGS) entry which is preliminary data.</text>
</comment>
<feature type="non-terminal residue" evidence="3">
    <location>
        <position position="63"/>
    </location>
</feature>